<organism evidence="6 7">
    <name type="scientific">Kosakonia oryziphila</name>
    <dbReference type="NCBI Taxonomy" id="1005667"/>
    <lineage>
        <taxon>Bacteria</taxon>
        <taxon>Pseudomonadati</taxon>
        <taxon>Pseudomonadota</taxon>
        <taxon>Gammaproteobacteria</taxon>
        <taxon>Enterobacterales</taxon>
        <taxon>Enterobacteriaceae</taxon>
        <taxon>Kosakonia</taxon>
    </lineage>
</organism>
<dbReference type="RefSeq" id="WP_167353613.1">
    <property type="nucleotide sequence ID" value="NZ_FMBC01000065.1"/>
</dbReference>
<accession>A0A1C4GFJ0</accession>
<evidence type="ECO:0000313" key="7">
    <source>
        <dbReference type="Proteomes" id="UP000198515"/>
    </source>
</evidence>
<dbReference type="GO" id="GO:0000160">
    <property type="term" value="P:phosphorelay signal transduction system"/>
    <property type="evidence" value="ECO:0007669"/>
    <property type="project" value="InterPro"/>
</dbReference>
<proteinExistence type="predicted"/>
<feature type="domain" description="OmpR/PhoB-type" evidence="5">
    <location>
        <begin position="3"/>
        <end position="107"/>
    </location>
</feature>
<dbReference type="PROSITE" id="PS51755">
    <property type="entry name" value="OMPR_PHOB"/>
    <property type="match status" value="1"/>
</dbReference>
<dbReference type="InterPro" id="IPR016032">
    <property type="entry name" value="Sig_transdc_resp-reg_C-effctor"/>
</dbReference>
<dbReference type="SUPFAM" id="SSF46894">
    <property type="entry name" value="C-terminal effector domain of the bipartite response regulators"/>
    <property type="match status" value="1"/>
</dbReference>
<feature type="transmembrane region" description="Helical" evidence="4">
    <location>
        <begin position="181"/>
        <end position="202"/>
    </location>
</feature>
<dbReference type="InterPro" id="IPR036388">
    <property type="entry name" value="WH-like_DNA-bd_sf"/>
</dbReference>
<protein>
    <submittedName>
        <fullName evidence="6">DNA-binding winged helix-turn-helix (WHTH) domain-containing protein</fullName>
    </submittedName>
</protein>
<evidence type="ECO:0000313" key="6">
    <source>
        <dbReference type="EMBL" id="SCC66970.1"/>
    </source>
</evidence>
<dbReference type="CDD" id="cd00383">
    <property type="entry name" value="trans_reg_C"/>
    <property type="match status" value="1"/>
</dbReference>
<evidence type="ECO:0000256" key="3">
    <source>
        <dbReference type="SAM" id="MobiDB-lite"/>
    </source>
</evidence>
<keyword evidence="4" id="KW-0812">Transmembrane</keyword>
<evidence type="ECO:0000256" key="4">
    <source>
        <dbReference type="SAM" id="Phobius"/>
    </source>
</evidence>
<dbReference type="InterPro" id="IPR001867">
    <property type="entry name" value="OmpR/PhoB-type_DNA-bd"/>
</dbReference>
<feature type="DNA-binding region" description="OmpR/PhoB-type" evidence="2">
    <location>
        <begin position="3"/>
        <end position="107"/>
    </location>
</feature>
<keyword evidence="1 2" id="KW-0238">DNA-binding</keyword>
<name>A0A1C4GFJ0_9ENTR</name>
<dbReference type="AlphaFoldDB" id="A0A1C4GFJ0"/>
<keyword evidence="7" id="KW-1185">Reference proteome</keyword>
<dbReference type="GO" id="GO:0006355">
    <property type="term" value="P:regulation of DNA-templated transcription"/>
    <property type="evidence" value="ECO:0007669"/>
    <property type="project" value="InterPro"/>
</dbReference>
<sequence>MVQKDYIIDHTIRFSPASETLGLIDNPDSFVVLTPACNRLLMYLISNQGAVLSRERIFSTLWEQYGKTPSNSSLNSYISLIRKSFVNLGLSNEIISTIPKIGFLFNSDIQVEVELIESKDVDARNEDTSREDSPDINTGFSEHNNALKDSHDLESTTHVNNKNKSNDIDFKYAMLKFGYRVFWFVFCVTLIVLPVLIFTNIMPNKIPPINPVKVGKFGNCDIVFLPTHAGNTFMFSAAEAHDMVTISGFTCKPGGVYYLYTNKRVSLSEEGRIYVSYCDLKNQRIMDCTNFISENIKLEN</sequence>
<evidence type="ECO:0000259" key="5">
    <source>
        <dbReference type="PROSITE" id="PS51755"/>
    </source>
</evidence>
<dbReference type="Gene3D" id="1.10.10.10">
    <property type="entry name" value="Winged helix-like DNA-binding domain superfamily/Winged helix DNA-binding domain"/>
    <property type="match status" value="1"/>
</dbReference>
<dbReference type="Pfam" id="PF00486">
    <property type="entry name" value="Trans_reg_C"/>
    <property type="match status" value="1"/>
</dbReference>
<dbReference type="SMART" id="SM00862">
    <property type="entry name" value="Trans_reg_C"/>
    <property type="match status" value="1"/>
</dbReference>
<keyword evidence="4" id="KW-0472">Membrane</keyword>
<evidence type="ECO:0000256" key="2">
    <source>
        <dbReference type="PROSITE-ProRule" id="PRU01091"/>
    </source>
</evidence>
<feature type="region of interest" description="Disordered" evidence="3">
    <location>
        <begin position="122"/>
        <end position="141"/>
    </location>
</feature>
<gene>
    <name evidence="6" type="ORF">GA0061070_106518</name>
</gene>
<keyword evidence="4" id="KW-1133">Transmembrane helix</keyword>
<dbReference type="Proteomes" id="UP000198515">
    <property type="component" value="Unassembled WGS sequence"/>
</dbReference>
<evidence type="ECO:0000256" key="1">
    <source>
        <dbReference type="ARBA" id="ARBA00023125"/>
    </source>
</evidence>
<dbReference type="GO" id="GO:0003677">
    <property type="term" value="F:DNA binding"/>
    <property type="evidence" value="ECO:0007669"/>
    <property type="project" value="UniProtKB-UniRule"/>
</dbReference>
<dbReference type="EMBL" id="FMBC01000065">
    <property type="protein sequence ID" value="SCC66970.1"/>
    <property type="molecule type" value="Genomic_DNA"/>
</dbReference>
<feature type="compositionally biased region" description="Basic and acidic residues" evidence="3">
    <location>
        <begin position="122"/>
        <end position="133"/>
    </location>
</feature>
<reference evidence="7" key="1">
    <citation type="submission" date="2016-08" db="EMBL/GenBank/DDBJ databases">
        <authorList>
            <person name="Varghese N."/>
            <person name="Submissions Spin"/>
        </authorList>
    </citation>
    <scope>NUCLEOTIDE SEQUENCE [LARGE SCALE GENOMIC DNA]</scope>
    <source>
        <strain evidence="7">REICA_142</strain>
    </source>
</reference>